<dbReference type="InterPro" id="IPR028098">
    <property type="entry name" value="Glyco_trans_4-like_N"/>
</dbReference>
<gene>
    <name evidence="2" type="ORF">ACFL27_09945</name>
</gene>
<reference evidence="2 3" key="1">
    <citation type="submission" date="2024-09" db="EMBL/GenBank/DDBJ databases">
        <title>Laminarin stimulates single cell rates of sulfate reduction while oxygen inhibits transcriptomic activity in coastal marine sediment.</title>
        <authorList>
            <person name="Lindsay M."/>
            <person name="Orcutt B."/>
            <person name="Emerson D."/>
            <person name="Stepanauskas R."/>
            <person name="D'Angelo T."/>
        </authorList>
    </citation>
    <scope>NUCLEOTIDE SEQUENCE [LARGE SCALE GENOMIC DNA]</scope>
    <source>
        <strain evidence="2">SAG AM-311-K15</strain>
    </source>
</reference>
<dbReference type="Gene3D" id="3.40.50.2000">
    <property type="entry name" value="Glycogen Phosphorylase B"/>
    <property type="match status" value="3"/>
</dbReference>
<feature type="domain" description="Glycosyltransferase subfamily 4-like N-terminal" evidence="1">
    <location>
        <begin position="17"/>
        <end position="130"/>
    </location>
</feature>
<dbReference type="Proteomes" id="UP001594351">
    <property type="component" value="Unassembled WGS sequence"/>
</dbReference>
<evidence type="ECO:0000313" key="3">
    <source>
        <dbReference type="Proteomes" id="UP001594351"/>
    </source>
</evidence>
<accession>A0ABV6YWF2</accession>
<dbReference type="Pfam" id="PF13439">
    <property type="entry name" value="Glyco_transf_4"/>
    <property type="match status" value="1"/>
</dbReference>
<name>A0ABV6YWF2_UNCC1</name>
<sequence length="462" mass="53109">MRILFVIHDFLPRHRAGSELYTYYLAQELAQQHTVAIFYVEFDPTSPNNKLNRKKYLDLVCFEYLRRSYPDEFEKFFLSSQMRLVFENVLHVFQPDVVHFQHLLNHSFDYPELLKTRGIPSLFTLHDYFLSCASWKGGQRIDQDGRICHEVDFQHCMSCLTLSRNDVLVPSALPRSIRLAARIYHIVSFLVPEKVRQSLSVWVRKFATPGEHGGSEITLSDMKRRHEMVQSIYRNVDLFIAPSRFLQNIFIAHGIPEDKIIYTDYGFDLSRFSPPKTVGTSWHQIRIGFIGTPVFHKGVHILVEAYEKAALKDCCLTIYGDTGIFPIYSASLKEMSQDSTVIYAGPFENSKIARILSTVDVLVVPSLWFENSPLTIHEAFQAGVPVITSDLGGMAELVQEGINGLLFRVGDVNDLADKIRLFARDADFRQKLARGARNTKVKSIQENAREMEELYESLLRKE</sequence>
<dbReference type="Pfam" id="PF13692">
    <property type="entry name" value="Glyco_trans_1_4"/>
    <property type="match status" value="1"/>
</dbReference>
<dbReference type="InterPro" id="IPR050194">
    <property type="entry name" value="Glycosyltransferase_grp1"/>
</dbReference>
<protein>
    <submittedName>
        <fullName evidence="2">Glycosyltransferase family 4 protein</fullName>
    </submittedName>
</protein>
<dbReference type="CDD" id="cd03823">
    <property type="entry name" value="GT4_ExpE7-like"/>
    <property type="match status" value="1"/>
</dbReference>
<dbReference type="PANTHER" id="PTHR45947:SF13">
    <property type="entry name" value="TRANSFERASE"/>
    <property type="match status" value="1"/>
</dbReference>
<organism evidence="2 3">
    <name type="scientific">candidate division CSSED10-310 bacterium</name>
    <dbReference type="NCBI Taxonomy" id="2855610"/>
    <lineage>
        <taxon>Bacteria</taxon>
        <taxon>Bacteria division CSSED10-310</taxon>
    </lineage>
</organism>
<proteinExistence type="predicted"/>
<comment type="caution">
    <text evidence="2">The sequence shown here is derived from an EMBL/GenBank/DDBJ whole genome shotgun (WGS) entry which is preliminary data.</text>
</comment>
<dbReference type="PANTHER" id="PTHR45947">
    <property type="entry name" value="SULFOQUINOVOSYL TRANSFERASE SQD2"/>
    <property type="match status" value="1"/>
</dbReference>
<keyword evidence="3" id="KW-1185">Reference proteome</keyword>
<evidence type="ECO:0000259" key="1">
    <source>
        <dbReference type="Pfam" id="PF13439"/>
    </source>
</evidence>
<dbReference type="SUPFAM" id="SSF53756">
    <property type="entry name" value="UDP-Glycosyltransferase/glycogen phosphorylase"/>
    <property type="match status" value="1"/>
</dbReference>
<dbReference type="EMBL" id="JBHPBY010000103">
    <property type="protein sequence ID" value="MFC1850500.1"/>
    <property type="molecule type" value="Genomic_DNA"/>
</dbReference>
<evidence type="ECO:0000313" key="2">
    <source>
        <dbReference type="EMBL" id="MFC1850500.1"/>
    </source>
</evidence>